<dbReference type="SUPFAM" id="SSF48452">
    <property type="entry name" value="TPR-like"/>
    <property type="match status" value="1"/>
</dbReference>
<dbReference type="Gene3D" id="1.25.40.10">
    <property type="entry name" value="Tetratricopeptide repeat domain"/>
    <property type="match status" value="2"/>
</dbReference>
<accession>A0A5C7JD74</accession>
<proteinExistence type="predicted"/>
<reference evidence="1 2" key="1">
    <citation type="submission" date="2018-09" db="EMBL/GenBank/DDBJ databases">
        <title>Metagenome Assembled Genomes from an Advanced Water Purification Facility.</title>
        <authorList>
            <person name="Stamps B.W."/>
            <person name="Spear J.R."/>
        </authorList>
    </citation>
    <scope>NUCLEOTIDE SEQUENCE [LARGE SCALE GENOMIC DNA]</scope>
    <source>
        <strain evidence="1">Bin_63_2</strain>
    </source>
</reference>
<evidence type="ECO:0000313" key="1">
    <source>
        <dbReference type="EMBL" id="TXG78964.1"/>
    </source>
</evidence>
<comment type="caution">
    <text evidence="1">The sequence shown here is derived from an EMBL/GenBank/DDBJ whole genome shotgun (WGS) entry which is preliminary data.</text>
</comment>
<dbReference type="EMBL" id="SSDS01000001">
    <property type="protein sequence ID" value="TXG78964.1"/>
    <property type="molecule type" value="Genomic_DNA"/>
</dbReference>
<organism evidence="1 2">
    <name type="scientific">Candidatus Dojkabacteria bacterium</name>
    <dbReference type="NCBI Taxonomy" id="2099670"/>
    <lineage>
        <taxon>Bacteria</taxon>
        <taxon>Candidatus Dojkabacteria</taxon>
    </lineage>
</organism>
<name>A0A5C7JD74_9BACT</name>
<evidence type="ECO:0000313" key="2">
    <source>
        <dbReference type="Proteomes" id="UP000321026"/>
    </source>
</evidence>
<protein>
    <submittedName>
        <fullName evidence="1">Uncharacterized protein</fullName>
    </submittedName>
</protein>
<dbReference type="InterPro" id="IPR011990">
    <property type="entry name" value="TPR-like_helical_dom_sf"/>
</dbReference>
<gene>
    <name evidence="1" type="ORF">E6Q11_00040</name>
</gene>
<dbReference type="Proteomes" id="UP000321026">
    <property type="component" value="Unassembled WGS sequence"/>
</dbReference>
<dbReference type="AlphaFoldDB" id="A0A5C7JD74"/>
<sequence length="228" mass="26166">MKKIIIIIILLAIIIGGVWFFENQKTSVTYTPYTGTDLTLEVKRAFPPEQVKEWQTKIRTTQETIAKFDDKTTVETRINTLFLLYTQQDFLGYYGDAKKTLEQALALEVSHNLLQVYASLLVKMGNREAALPYIDMALRLMPLETNLWRTKIDIQRAIVGPAQLATIEDTYKNALQATKNDINMITLYASYLAELGRHEEAITYWQIAQKTHPANFAVYQAEIDLLKK</sequence>